<dbReference type="PANTHER" id="PTHR23133">
    <property type="entry name" value="IMIDAZOLEGLYCEROL-PHOSPHATE DEHYDRATASE HIS7"/>
    <property type="match status" value="1"/>
</dbReference>
<dbReference type="SUPFAM" id="SSF54211">
    <property type="entry name" value="Ribosomal protein S5 domain 2-like"/>
    <property type="match status" value="1"/>
</dbReference>
<gene>
    <name evidence="6" type="ORF">UFOPK2782_00824</name>
</gene>
<organism evidence="6">
    <name type="scientific">freshwater metagenome</name>
    <dbReference type="NCBI Taxonomy" id="449393"/>
    <lineage>
        <taxon>unclassified sequences</taxon>
        <taxon>metagenomes</taxon>
        <taxon>ecological metagenomes</taxon>
    </lineage>
</organism>
<evidence type="ECO:0000256" key="4">
    <source>
        <dbReference type="ARBA" id="ARBA00023102"/>
    </source>
</evidence>
<dbReference type="GO" id="GO:0000105">
    <property type="term" value="P:L-histidine biosynthetic process"/>
    <property type="evidence" value="ECO:0007669"/>
    <property type="project" value="UniProtKB-UniPathway"/>
</dbReference>
<evidence type="ECO:0000256" key="3">
    <source>
        <dbReference type="ARBA" id="ARBA00022605"/>
    </source>
</evidence>
<comment type="pathway">
    <text evidence="1">Amino-acid biosynthesis; L-histidine biosynthesis; L-histidine from 5-phospho-alpha-D-ribose 1-diphosphate: step 6/9.</text>
</comment>
<dbReference type="InterPro" id="IPR020565">
    <property type="entry name" value="ImidazoleglycerP_deHydtase_CS"/>
</dbReference>
<dbReference type="Pfam" id="PF00475">
    <property type="entry name" value="IGPD"/>
    <property type="match status" value="1"/>
</dbReference>
<dbReference type="InterPro" id="IPR038494">
    <property type="entry name" value="IGPD_sf"/>
</dbReference>
<sequence>MREALGDKAGIRRFGDAMVPLDEVLVQAAVDLSGRPYLVHRQPEIVELIGTFDTTLGRHIWESIVAEARIALHVRVLEGRNAHHVFEAQFKAVARALRDACAIDNRVSGIPSTKGVL</sequence>
<accession>A0A6J6SWZ7</accession>
<evidence type="ECO:0000313" key="6">
    <source>
        <dbReference type="EMBL" id="CAB4739442.1"/>
    </source>
</evidence>
<reference evidence="6" key="1">
    <citation type="submission" date="2020-05" db="EMBL/GenBank/DDBJ databases">
        <authorList>
            <person name="Chiriac C."/>
            <person name="Salcher M."/>
            <person name="Ghai R."/>
            <person name="Kavagutti S V."/>
        </authorList>
    </citation>
    <scope>NUCLEOTIDE SEQUENCE</scope>
</reference>
<keyword evidence="5" id="KW-0456">Lyase</keyword>
<dbReference type="Gene3D" id="3.30.230.40">
    <property type="entry name" value="Imidazole glycerol phosphate dehydratase, domain 1"/>
    <property type="match status" value="1"/>
</dbReference>
<proteinExistence type="predicted"/>
<dbReference type="EMBL" id="CAEZYS010000107">
    <property type="protein sequence ID" value="CAB4739442.1"/>
    <property type="molecule type" value="Genomic_DNA"/>
</dbReference>
<dbReference type="InterPro" id="IPR000807">
    <property type="entry name" value="ImidazoleglycerolP_deHydtase"/>
</dbReference>
<dbReference type="UniPathway" id="UPA00031">
    <property type="reaction ID" value="UER00011"/>
</dbReference>
<keyword evidence="4" id="KW-0368">Histidine biosynthesis</keyword>
<dbReference type="AlphaFoldDB" id="A0A6J6SWZ7"/>
<protein>
    <recommendedName>
        <fullName evidence="2">Imidazoleglycerol-phosphate dehydratase</fullName>
    </recommendedName>
</protein>
<dbReference type="PROSITE" id="PS00955">
    <property type="entry name" value="IGP_DEHYDRATASE_2"/>
    <property type="match status" value="1"/>
</dbReference>
<evidence type="ECO:0000256" key="5">
    <source>
        <dbReference type="ARBA" id="ARBA00023239"/>
    </source>
</evidence>
<evidence type="ECO:0000256" key="1">
    <source>
        <dbReference type="ARBA" id="ARBA00005047"/>
    </source>
</evidence>
<evidence type="ECO:0000256" key="2">
    <source>
        <dbReference type="ARBA" id="ARBA00016664"/>
    </source>
</evidence>
<dbReference type="GO" id="GO:0004424">
    <property type="term" value="F:imidazoleglycerol-phosphate dehydratase activity"/>
    <property type="evidence" value="ECO:0007669"/>
    <property type="project" value="InterPro"/>
</dbReference>
<dbReference type="InterPro" id="IPR020568">
    <property type="entry name" value="Ribosomal_Su5_D2-typ_SF"/>
</dbReference>
<dbReference type="FunFam" id="3.30.230.40:FF:000001">
    <property type="entry name" value="Imidazoleglycerol-phosphate dehydratase HisB"/>
    <property type="match status" value="1"/>
</dbReference>
<name>A0A6J6SWZ7_9ZZZZ</name>
<dbReference type="PANTHER" id="PTHR23133:SF2">
    <property type="entry name" value="IMIDAZOLEGLYCEROL-PHOSPHATE DEHYDRATASE"/>
    <property type="match status" value="1"/>
</dbReference>
<keyword evidence="3" id="KW-0028">Amino-acid biosynthesis</keyword>